<dbReference type="Proteomes" id="UP000261620">
    <property type="component" value="Unplaced"/>
</dbReference>
<name>A0A3Q4A977_MOLML</name>
<dbReference type="STRING" id="94237.ENSMMOP00000000430"/>
<dbReference type="Ensembl" id="ENSMMOT00000000436.1">
    <property type="protein sequence ID" value="ENSMMOP00000000430.1"/>
    <property type="gene ID" value="ENSMMOG00000000347.1"/>
</dbReference>
<reference evidence="1" key="2">
    <citation type="submission" date="2025-09" db="UniProtKB">
        <authorList>
            <consortium name="Ensembl"/>
        </authorList>
    </citation>
    <scope>IDENTIFICATION</scope>
</reference>
<evidence type="ECO:0000313" key="2">
    <source>
        <dbReference type="Proteomes" id="UP000261620"/>
    </source>
</evidence>
<proteinExistence type="predicted"/>
<keyword evidence="2" id="KW-1185">Reference proteome</keyword>
<organism evidence="1 2">
    <name type="scientific">Mola mola</name>
    <name type="common">Ocean sunfish</name>
    <name type="synonym">Tetraodon mola</name>
    <dbReference type="NCBI Taxonomy" id="94237"/>
    <lineage>
        <taxon>Eukaryota</taxon>
        <taxon>Metazoa</taxon>
        <taxon>Chordata</taxon>
        <taxon>Craniata</taxon>
        <taxon>Vertebrata</taxon>
        <taxon>Euteleostomi</taxon>
        <taxon>Actinopterygii</taxon>
        <taxon>Neopterygii</taxon>
        <taxon>Teleostei</taxon>
        <taxon>Neoteleostei</taxon>
        <taxon>Acanthomorphata</taxon>
        <taxon>Eupercaria</taxon>
        <taxon>Tetraodontiformes</taxon>
        <taxon>Molidae</taxon>
        <taxon>Mola</taxon>
    </lineage>
</organism>
<accession>A0A3Q4A977</accession>
<sequence length="193" mass="21710">DLTDCHAAQCPIHQLYPCRHQVRFFSDGNPPPVPKKRLARTVSLPSADVPPLSPLSPLRGQPQNFDNPLYMLAPLRHMEEFPPVRGSPGPLLSLSQLSFDTPDEYLPHLFSSFVDQGLVFQRIQHRHLLFLRSMAQSIDAGILLQKEAAGDNVSSYLPQDFLLCEGSEPMQIADTVYYRLHSPKFPGRLLSLK</sequence>
<reference evidence="1" key="1">
    <citation type="submission" date="2025-08" db="UniProtKB">
        <authorList>
            <consortium name="Ensembl"/>
        </authorList>
    </citation>
    <scope>IDENTIFICATION</scope>
</reference>
<dbReference type="OMA" id="EPTDCNA"/>
<dbReference type="AlphaFoldDB" id="A0A3Q4A977"/>
<evidence type="ECO:0000313" key="1">
    <source>
        <dbReference type="Ensembl" id="ENSMMOP00000000430.1"/>
    </source>
</evidence>
<protein>
    <submittedName>
        <fullName evidence="1">Uncharacterized protein</fullName>
    </submittedName>
</protein>